<evidence type="ECO:0008006" key="5">
    <source>
        <dbReference type="Google" id="ProtNLM"/>
    </source>
</evidence>
<dbReference type="InterPro" id="IPR040828">
    <property type="entry name" value="pPIWI_RE_REase"/>
</dbReference>
<gene>
    <name evidence="3" type="ORF">GCM10009802_06070</name>
</gene>
<evidence type="ECO:0000259" key="2">
    <source>
        <dbReference type="Pfam" id="PF18156"/>
    </source>
</evidence>
<feature type="domain" description="REase associating with pPIWI RE" evidence="1">
    <location>
        <begin position="261"/>
        <end position="376"/>
    </location>
</feature>
<protein>
    <recommendedName>
        <fullName evidence="5">Fis family transcriptional regulator</fullName>
    </recommendedName>
</protein>
<dbReference type="Pfam" id="PF18156">
    <property type="entry name" value="pPIWI_RE_Y"/>
    <property type="match status" value="1"/>
</dbReference>
<feature type="domain" description="pPIWI-RE three-gene island" evidence="2">
    <location>
        <begin position="22"/>
        <end position="164"/>
    </location>
</feature>
<dbReference type="EMBL" id="BAAAPF010000006">
    <property type="protein sequence ID" value="GAA2109593.1"/>
    <property type="molecule type" value="Genomic_DNA"/>
</dbReference>
<evidence type="ECO:0000313" key="3">
    <source>
        <dbReference type="EMBL" id="GAA2109593.1"/>
    </source>
</evidence>
<dbReference type="RefSeq" id="WP_344287575.1">
    <property type="nucleotide sequence ID" value="NZ_BAAAPF010000006.1"/>
</dbReference>
<comment type="caution">
    <text evidence="3">The sequence shown here is derived from an EMBL/GenBank/DDBJ whole genome shotgun (WGS) entry which is preliminary data.</text>
</comment>
<organism evidence="3 4">
    <name type="scientific">Streptomyces synnematoformans</name>
    <dbReference type="NCBI Taxonomy" id="415721"/>
    <lineage>
        <taxon>Bacteria</taxon>
        <taxon>Bacillati</taxon>
        <taxon>Actinomycetota</taxon>
        <taxon>Actinomycetes</taxon>
        <taxon>Kitasatosporales</taxon>
        <taxon>Streptomycetaceae</taxon>
        <taxon>Streptomyces</taxon>
    </lineage>
</organism>
<sequence>MADTATRHSEPADWAAHDGVPLLKTLASALTVLDGLTELDAFALPYPPEAQRALDRTVLACLLRGAEPPMSLPDLVSWCRYRPIADWPLNLPEDAVAPGDRLLDAESGRPTDLCHEWAERTGDSAVRHRDRLIIHHALRLCRRHGEEDAYSAFRRLLVQQPVLTSAESFEIASDLVLEPVRELIAVIYQPVPASFLRNGAYAACGRCRTLLTPVRDGSWWCERDRCRRHGPPPVGRLLLSEEAGEVLQLERPLRQFVTGPGRAETELESALARLGLAVRMWPGYDAYDLLVTFPDGHRWAVDVKDWAHPAFLGRAAQPIPHEPPYDESFWVVPRHRTREHPDYVAVFERHRPAAARDLPLLIDTDLVALARRRLNSGHPTEDGAPHA</sequence>
<dbReference type="InterPro" id="IPR041191">
    <property type="entry name" value="pPIWI_RE_Y"/>
</dbReference>
<evidence type="ECO:0000313" key="4">
    <source>
        <dbReference type="Proteomes" id="UP001500443"/>
    </source>
</evidence>
<dbReference type="Pfam" id="PF18154">
    <property type="entry name" value="pPIWI_RE_REase"/>
    <property type="match status" value="1"/>
</dbReference>
<dbReference type="Proteomes" id="UP001500443">
    <property type="component" value="Unassembled WGS sequence"/>
</dbReference>
<keyword evidence="4" id="KW-1185">Reference proteome</keyword>
<proteinExistence type="predicted"/>
<evidence type="ECO:0000259" key="1">
    <source>
        <dbReference type="Pfam" id="PF18154"/>
    </source>
</evidence>
<name>A0ABP5J1U8_9ACTN</name>
<reference evidence="4" key="1">
    <citation type="journal article" date="2019" name="Int. J. Syst. Evol. Microbiol.">
        <title>The Global Catalogue of Microorganisms (GCM) 10K type strain sequencing project: providing services to taxonomists for standard genome sequencing and annotation.</title>
        <authorList>
            <consortium name="The Broad Institute Genomics Platform"/>
            <consortium name="The Broad Institute Genome Sequencing Center for Infectious Disease"/>
            <person name="Wu L."/>
            <person name="Ma J."/>
        </authorList>
    </citation>
    <scope>NUCLEOTIDE SEQUENCE [LARGE SCALE GENOMIC DNA]</scope>
    <source>
        <strain evidence="4">JCM 15481</strain>
    </source>
</reference>
<accession>A0ABP5J1U8</accession>